<evidence type="ECO:0000313" key="1">
    <source>
        <dbReference type="EMBL" id="CUM85573.1"/>
    </source>
</evidence>
<dbReference type="RefSeq" id="WP_370776754.1">
    <property type="nucleotide sequence ID" value="NZ_CAUBTG010000040.1"/>
</dbReference>
<name>A0A173S5H2_9FIRM</name>
<protein>
    <submittedName>
        <fullName evidence="1">Uncharacterized protein</fullName>
    </submittedName>
</protein>
<sequence>MLTMTYRLNNKVKKMVINLIVIKYTNSLKIFAIDGKNYANVFNKVTIYGASYKIIPKSGHTYKFAVKPKKDWKVSSVKAYGSKKQLKNAKKITLPKGATTIDIKVKYKNMRIDNLKTFTGFTQ</sequence>
<dbReference type="AlphaFoldDB" id="A0A173S5H2"/>
<gene>
    <name evidence="1" type="ORF">ERS852578_00674</name>
</gene>
<organism evidence="1 2">
    <name type="scientific">Anaerobutyricum hallii</name>
    <dbReference type="NCBI Taxonomy" id="39488"/>
    <lineage>
        <taxon>Bacteria</taxon>
        <taxon>Bacillati</taxon>
        <taxon>Bacillota</taxon>
        <taxon>Clostridia</taxon>
        <taxon>Lachnospirales</taxon>
        <taxon>Lachnospiraceae</taxon>
        <taxon>Anaerobutyricum</taxon>
    </lineage>
</organism>
<dbReference type="Proteomes" id="UP000095390">
    <property type="component" value="Unassembled WGS sequence"/>
</dbReference>
<proteinExistence type="predicted"/>
<accession>A0A173S5H2</accession>
<evidence type="ECO:0000313" key="2">
    <source>
        <dbReference type="Proteomes" id="UP000095390"/>
    </source>
</evidence>
<reference evidence="1 2" key="1">
    <citation type="submission" date="2015-09" db="EMBL/GenBank/DDBJ databases">
        <authorList>
            <consortium name="Pathogen Informatics"/>
        </authorList>
    </citation>
    <scope>NUCLEOTIDE SEQUENCE [LARGE SCALE GENOMIC DNA]</scope>
    <source>
        <strain evidence="1 2">2789STDY5834966</strain>
    </source>
</reference>
<dbReference type="EMBL" id="CYYC01000006">
    <property type="protein sequence ID" value="CUM85573.1"/>
    <property type="molecule type" value="Genomic_DNA"/>
</dbReference>